<name>A0A448WRA6_9PLAT</name>
<evidence type="ECO:0000313" key="2">
    <source>
        <dbReference type="EMBL" id="VEL18205.1"/>
    </source>
</evidence>
<dbReference type="AlphaFoldDB" id="A0A448WRA6"/>
<comment type="caution">
    <text evidence="2">The sequence shown here is derived from an EMBL/GenBank/DDBJ whole genome shotgun (WGS) entry which is preliminary data.</text>
</comment>
<protein>
    <submittedName>
        <fullName evidence="2">Uncharacterized protein</fullName>
    </submittedName>
</protein>
<reference evidence="2" key="1">
    <citation type="submission" date="2018-11" db="EMBL/GenBank/DDBJ databases">
        <authorList>
            <consortium name="Pathogen Informatics"/>
        </authorList>
    </citation>
    <scope>NUCLEOTIDE SEQUENCE</scope>
</reference>
<gene>
    <name evidence="2" type="ORF">PXEA_LOCUS11645</name>
</gene>
<evidence type="ECO:0000313" key="3">
    <source>
        <dbReference type="Proteomes" id="UP000784294"/>
    </source>
</evidence>
<dbReference type="EMBL" id="CAAALY010036031">
    <property type="protein sequence ID" value="VEL18205.1"/>
    <property type="molecule type" value="Genomic_DNA"/>
</dbReference>
<sequence length="198" mass="21690">MSRRTSGALTNPRRRHTIEFKKQPLPSDDQFCQDELVTKSPLFHGSSVDQTCPLGDNSSSGLSVSSQVGQAGRIPLQASCSQPSPLASWFNTPSAISMVPKSFQTPWVDVGQHKMLIESAMEVSNTGASEILLKVSEAKLSYSAAKDIQVTSKYKQLANNQLEISSTALRTSGSLAKNQHRMPLSRDYQMEEMIETDV</sequence>
<feature type="region of interest" description="Disordered" evidence="1">
    <location>
        <begin position="1"/>
        <end position="21"/>
    </location>
</feature>
<proteinExistence type="predicted"/>
<evidence type="ECO:0000256" key="1">
    <source>
        <dbReference type="SAM" id="MobiDB-lite"/>
    </source>
</evidence>
<dbReference type="Proteomes" id="UP000784294">
    <property type="component" value="Unassembled WGS sequence"/>
</dbReference>
<organism evidence="2 3">
    <name type="scientific">Protopolystoma xenopodis</name>
    <dbReference type="NCBI Taxonomy" id="117903"/>
    <lineage>
        <taxon>Eukaryota</taxon>
        <taxon>Metazoa</taxon>
        <taxon>Spiralia</taxon>
        <taxon>Lophotrochozoa</taxon>
        <taxon>Platyhelminthes</taxon>
        <taxon>Monogenea</taxon>
        <taxon>Polyopisthocotylea</taxon>
        <taxon>Polystomatidea</taxon>
        <taxon>Polystomatidae</taxon>
        <taxon>Protopolystoma</taxon>
    </lineage>
</organism>
<accession>A0A448WRA6</accession>
<keyword evidence="3" id="KW-1185">Reference proteome</keyword>